<dbReference type="AlphaFoldDB" id="A0A2S1QYC4"/>
<evidence type="ECO:0000259" key="3">
    <source>
        <dbReference type="Pfam" id="PF02678"/>
    </source>
</evidence>
<evidence type="ECO:0000313" key="5">
    <source>
        <dbReference type="EMBL" id="AWH85416.1"/>
    </source>
</evidence>
<dbReference type="CDD" id="cd02910">
    <property type="entry name" value="cupin_Yhhw_N"/>
    <property type="match status" value="1"/>
</dbReference>
<reference evidence="5 6" key="1">
    <citation type="submission" date="2018-04" db="EMBL/GenBank/DDBJ databases">
        <title>Genome sequencing of Flavobacterium sp. HYN0059.</title>
        <authorList>
            <person name="Yi H."/>
            <person name="Baek C."/>
        </authorList>
    </citation>
    <scope>NUCLEOTIDE SEQUENCE [LARGE SCALE GENOMIC DNA]</scope>
    <source>
        <strain evidence="5 6">HYN0059</strain>
    </source>
</reference>
<protein>
    <recommendedName>
        <fullName evidence="7">Pirin family protein</fullName>
    </recommendedName>
</protein>
<dbReference type="Gene3D" id="2.60.120.10">
    <property type="entry name" value="Jelly Rolls"/>
    <property type="match status" value="2"/>
</dbReference>
<dbReference type="InterPro" id="IPR003829">
    <property type="entry name" value="Pirin_N_dom"/>
</dbReference>
<dbReference type="InterPro" id="IPR011051">
    <property type="entry name" value="RmlC_Cupin_sf"/>
</dbReference>
<accession>A0A2S1QYC4</accession>
<evidence type="ECO:0008006" key="7">
    <source>
        <dbReference type="Google" id="ProtNLM"/>
    </source>
</evidence>
<evidence type="ECO:0000256" key="1">
    <source>
        <dbReference type="ARBA" id="ARBA00008416"/>
    </source>
</evidence>
<evidence type="ECO:0000313" key="6">
    <source>
        <dbReference type="Proteomes" id="UP000244929"/>
    </source>
</evidence>
<gene>
    <name evidence="5" type="ORF">HYN59_09940</name>
</gene>
<name>A0A2S1QYC4_9FLAO</name>
<sequence length="292" mass="32814">MDRKDFIKKGLMGTGMFITSAALGDALKNDIDEIAPLEPIGFNHLPNPGSLVLENTVLHRAETRGHTNHGWLDSHHTFSFANYNNPDRMHFGVLRVLNDDRVDPGMGFGTHPHDNMEIISIPLEGDLEHKDSMDNTAVIRKGDIQVMSAGTGIYHSEYNRNKDRLTKFLQIWVYPNKRNVTPRYGQVTLSEADRHNKLQQVLSPNPDDEGVWIHQDAWFHLGTFDKDIEAGYSLKKKGNGIYAFVIKGELTIGSIALKERDGLGIWDTDAITVTANSQDAEILLMEVPMTLR</sequence>
<evidence type="ECO:0000259" key="4">
    <source>
        <dbReference type="Pfam" id="PF17954"/>
    </source>
</evidence>
<evidence type="ECO:0000256" key="2">
    <source>
        <dbReference type="RuleBase" id="RU003457"/>
    </source>
</evidence>
<dbReference type="KEGG" id="falb:HYN59_09940"/>
<comment type="similarity">
    <text evidence="1 2">Belongs to the pirin family.</text>
</comment>
<feature type="domain" description="Pirin N-terminal" evidence="3">
    <location>
        <begin position="64"/>
        <end position="173"/>
    </location>
</feature>
<dbReference type="PANTHER" id="PTHR43212">
    <property type="entry name" value="QUERCETIN 2,3-DIOXYGENASE"/>
    <property type="match status" value="1"/>
</dbReference>
<dbReference type="Pfam" id="PF02678">
    <property type="entry name" value="Pirin"/>
    <property type="match status" value="1"/>
</dbReference>
<dbReference type="OrthoDB" id="321327at2"/>
<organism evidence="5 6">
    <name type="scientific">Flavobacterium album</name>
    <dbReference type="NCBI Taxonomy" id="2175091"/>
    <lineage>
        <taxon>Bacteria</taxon>
        <taxon>Pseudomonadati</taxon>
        <taxon>Bacteroidota</taxon>
        <taxon>Flavobacteriia</taxon>
        <taxon>Flavobacteriales</taxon>
        <taxon>Flavobacteriaceae</taxon>
        <taxon>Flavobacterium</taxon>
    </lineage>
</organism>
<dbReference type="Proteomes" id="UP000244929">
    <property type="component" value="Chromosome"/>
</dbReference>
<proteinExistence type="inferred from homology"/>
<dbReference type="InterPro" id="IPR041602">
    <property type="entry name" value="Quercetinase_C"/>
</dbReference>
<dbReference type="InterPro" id="IPR014710">
    <property type="entry name" value="RmlC-like_jellyroll"/>
</dbReference>
<dbReference type="EMBL" id="CP029186">
    <property type="protein sequence ID" value="AWH85416.1"/>
    <property type="molecule type" value="Genomic_DNA"/>
</dbReference>
<dbReference type="InterPro" id="IPR012093">
    <property type="entry name" value="Pirin"/>
</dbReference>
<feature type="domain" description="Quercetin 2,3-dioxygenase C-terminal cupin" evidence="4">
    <location>
        <begin position="201"/>
        <end position="287"/>
    </location>
</feature>
<dbReference type="Pfam" id="PF17954">
    <property type="entry name" value="Pirin_C_2"/>
    <property type="match status" value="1"/>
</dbReference>
<keyword evidence="6" id="KW-1185">Reference proteome</keyword>
<dbReference type="SUPFAM" id="SSF51182">
    <property type="entry name" value="RmlC-like cupins"/>
    <property type="match status" value="1"/>
</dbReference>
<dbReference type="PANTHER" id="PTHR43212:SF3">
    <property type="entry name" value="QUERCETIN 2,3-DIOXYGENASE"/>
    <property type="match status" value="1"/>
</dbReference>